<evidence type="ECO:0000256" key="5">
    <source>
        <dbReference type="SAM" id="MobiDB-lite"/>
    </source>
</evidence>
<keyword evidence="2" id="KW-0238">DNA-binding</keyword>
<dbReference type="PANTHER" id="PTHR31719">
    <property type="entry name" value="NAC TRANSCRIPTION FACTOR 56"/>
    <property type="match status" value="1"/>
</dbReference>
<evidence type="ECO:0000256" key="2">
    <source>
        <dbReference type="ARBA" id="ARBA00023125"/>
    </source>
</evidence>
<protein>
    <recommendedName>
        <fullName evidence="6">NAC domain-containing protein</fullName>
    </recommendedName>
</protein>
<sequence length="672" mass="77127">MHNGDEASISGMMFESDQAVDATVANGETHPQSWSFCPSEIELVWFLKNKIENVPLPPHKIQTVNHFYSFAPWELAEMYKMNGERENQWYFFTTRDGAPHNQYLPKRTVREKGLWRTSTSKKIQHEGKILAEFKSFVFYTDKKDRSRSKTNWIMHEYELVGTDAETRKRKRDSNFEMSEILVLCNIHHNNRREGGSSHDQKNCTASSSAAPVKNLIQGQNNIVMPPVASIKMAMNNQVHGLHPDFIRQVKTKLSQDHLYPTLPPVPPVTSNYEYLGRGDYRNRINSVIFDHYRTKLSEDLRPTMSLSPQTAHHLRREDQHLMPPNWMFPRYENKFENKILPPQGTKMAKAFPYTTMLSKDPYLTVPPPPPTAHHPWREDPYLSMPSPPRTAHYPLREDPYLTVRQPPRTAHYPLREDPYLTVRQPPRTAYYPGKEDPYLIMPPLPQTAHHPGREDRQGTPISIQMNYFHPAAITLPAVPTMPAAWIEHGATNYVQRDDLDRDFVRQQEAELSQGLNATMPMPPETEHLEDSGPTVHAVQDEAKHSEASDQTMPPEKHSEDSGPTVLPETELSEVSDPTAPQPTQNSRGPGREDQSNFTIDGEDNFIDYINRILDSETLPTAMSEIVFGFDGDYDSIDFINYIDSETVLPTPMSEIPSGFDGDYDKWFDIYDT</sequence>
<dbReference type="GO" id="GO:0003677">
    <property type="term" value="F:DNA binding"/>
    <property type="evidence" value="ECO:0007669"/>
    <property type="project" value="UniProtKB-KW"/>
</dbReference>
<dbReference type="EMBL" id="PGOL01001356">
    <property type="protein sequence ID" value="PKI58619.1"/>
    <property type="molecule type" value="Genomic_DNA"/>
</dbReference>
<keyword evidence="1" id="KW-0805">Transcription regulation</keyword>
<keyword evidence="4" id="KW-0539">Nucleus</keyword>
<reference evidence="7 8" key="1">
    <citation type="submission" date="2017-11" db="EMBL/GenBank/DDBJ databases">
        <title>De-novo sequencing of pomegranate (Punica granatum L.) genome.</title>
        <authorList>
            <person name="Akparov Z."/>
            <person name="Amiraslanov A."/>
            <person name="Hajiyeva S."/>
            <person name="Abbasov M."/>
            <person name="Kaur K."/>
            <person name="Hamwieh A."/>
            <person name="Solovyev V."/>
            <person name="Salamov A."/>
            <person name="Braich B."/>
            <person name="Kosarev P."/>
            <person name="Mahmoud A."/>
            <person name="Hajiyev E."/>
            <person name="Babayeva S."/>
            <person name="Izzatullayeva V."/>
            <person name="Mammadov A."/>
            <person name="Mammadov A."/>
            <person name="Sharifova S."/>
            <person name="Ojaghi J."/>
            <person name="Eynullazada K."/>
            <person name="Bayramov B."/>
            <person name="Abdulazimova A."/>
            <person name="Shahmuradov I."/>
        </authorList>
    </citation>
    <scope>NUCLEOTIDE SEQUENCE [LARGE SCALE GENOMIC DNA]</scope>
    <source>
        <strain evidence="8">cv. AG2017</strain>
        <tissue evidence="7">Leaf</tissue>
    </source>
</reference>
<keyword evidence="8" id="KW-1185">Reference proteome</keyword>
<dbReference type="GO" id="GO:0006355">
    <property type="term" value="P:regulation of DNA-templated transcription"/>
    <property type="evidence" value="ECO:0007669"/>
    <property type="project" value="InterPro"/>
</dbReference>
<feature type="domain" description="NAC" evidence="6">
    <location>
        <begin position="30"/>
        <end position="189"/>
    </location>
</feature>
<dbReference type="Gene3D" id="2.170.150.80">
    <property type="entry name" value="NAC domain"/>
    <property type="match status" value="1"/>
</dbReference>
<evidence type="ECO:0000256" key="1">
    <source>
        <dbReference type="ARBA" id="ARBA00023015"/>
    </source>
</evidence>
<dbReference type="InterPro" id="IPR003441">
    <property type="entry name" value="NAC-dom"/>
</dbReference>
<dbReference type="InterPro" id="IPR036093">
    <property type="entry name" value="NAC_dom_sf"/>
</dbReference>
<gene>
    <name evidence="7" type="ORF">CRG98_021008</name>
</gene>
<organism evidence="7 8">
    <name type="scientific">Punica granatum</name>
    <name type="common">Pomegranate</name>
    <dbReference type="NCBI Taxonomy" id="22663"/>
    <lineage>
        <taxon>Eukaryota</taxon>
        <taxon>Viridiplantae</taxon>
        <taxon>Streptophyta</taxon>
        <taxon>Embryophyta</taxon>
        <taxon>Tracheophyta</taxon>
        <taxon>Spermatophyta</taxon>
        <taxon>Magnoliopsida</taxon>
        <taxon>eudicotyledons</taxon>
        <taxon>Gunneridae</taxon>
        <taxon>Pentapetalae</taxon>
        <taxon>rosids</taxon>
        <taxon>malvids</taxon>
        <taxon>Myrtales</taxon>
        <taxon>Lythraceae</taxon>
        <taxon>Punica</taxon>
    </lineage>
</organism>
<dbReference type="PROSITE" id="PS51005">
    <property type="entry name" value="NAC"/>
    <property type="match status" value="1"/>
</dbReference>
<evidence type="ECO:0000256" key="3">
    <source>
        <dbReference type="ARBA" id="ARBA00023163"/>
    </source>
</evidence>
<comment type="caution">
    <text evidence="7">The sequence shown here is derived from an EMBL/GenBank/DDBJ whole genome shotgun (WGS) entry which is preliminary data.</text>
</comment>
<evidence type="ECO:0000256" key="4">
    <source>
        <dbReference type="ARBA" id="ARBA00023242"/>
    </source>
</evidence>
<dbReference type="PANTHER" id="PTHR31719:SF179">
    <property type="entry name" value="OS08G0148400 PROTEIN"/>
    <property type="match status" value="1"/>
</dbReference>
<feature type="region of interest" description="Disordered" evidence="5">
    <location>
        <begin position="512"/>
        <end position="599"/>
    </location>
</feature>
<dbReference type="AlphaFoldDB" id="A0A2I0JQQ0"/>
<accession>A0A2I0JQQ0</accession>
<evidence type="ECO:0000313" key="8">
    <source>
        <dbReference type="Proteomes" id="UP000233551"/>
    </source>
</evidence>
<dbReference type="Pfam" id="PF02365">
    <property type="entry name" value="NAM"/>
    <property type="match status" value="1"/>
</dbReference>
<name>A0A2I0JQQ0_PUNGR</name>
<keyword evidence="3" id="KW-0804">Transcription</keyword>
<feature type="compositionally biased region" description="Basic and acidic residues" evidence="5">
    <location>
        <begin position="538"/>
        <end position="547"/>
    </location>
</feature>
<dbReference type="STRING" id="22663.A0A2I0JQQ0"/>
<dbReference type="Proteomes" id="UP000233551">
    <property type="component" value="Unassembled WGS sequence"/>
</dbReference>
<proteinExistence type="predicted"/>
<evidence type="ECO:0000259" key="6">
    <source>
        <dbReference type="PROSITE" id="PS51005"/>
    </source>
</evidence>
<evidence type="ECO:0000313" key="7">
    <source>
        <dbReference type="EMBL" id="PKI58619.1"/>
    </source>
</evidence>
<dbReference type="SUPFAM" id="SSF101941">
    <property type="entry name" value="NAC domain"/>
    <property type="match status" value="1"/>
</dbReference>